<dbReference type="EMBL" id="PJQY01002465">
    <property type="protein sequence ID" value="PQP93348.1"/>
    <property type="molecule type" value="Genomic_DNA"/>
</dbReference>
<organism evidence="3 4">
    <name type="scientific">Prunus yedoensis var. nudiflora</name>
    <dbReference type="NCBI Taxonomy" id="2094558"/>
    <lineage>
        <taxon>Eukaryota</taxon>
        <taxon>Viridiplantae</taxon>
        <taxon>Streptophyta</taxon>
        <taxon>Embryophyta</taxon>
        <taxon>Tracheophyta</taxon>
        <taxon>Spermatophyta</taxon>
        <taxon>Magnoliopsida</taxon>
        <taxon>eudicotyledons</taxon>
        <taxon>Gunneridae</taxon>
        <taxon>Pentapetalae</taxon>
        <taxon>rosids</taxon>
        <taxon>fabids</taxon>
        <taxon>Rosales</taxon>
        <taxon>Rosaceae</taxon>
        <taxon>Amygdaloideae</taxon>
        <taxon>Amygdaleae</taxon>
        <taxon>Prunus</taxon>
    </lineage>
</organism>
<dbReference type="GO" id="GO:0016192">
    <property type="term" value="P:vesicle-mediated transport"/>
    <property type="evidence" value="ECO:0007669"/>
    <property type="project" value="TreeGrafter"/>
</dbReference>
<comment type="caution">
    <text evidence="3">The sequence shown here is derived from an EMBL/GenBank/DDBJ whole genome shotgun (WGS) entry which is preliminary data.</text>
</comment>
<sequence length="612" mass="67222">MSSDYPIEPTTYDLIVIGTGLPETVIAAAATAAGKTVLQIDPNDFNGSHFASLPLHQFTSFLNSHFTAKNPTCSAHAHDHHDFVALELIPRLLYSEIETTNYAPEIPSADKFNIDLGGPRLLFHGDKATDFIIKSGVDLYVKNGILKFKRIDGVCVFYESNGKLHIFPYSKGEVFVDKSLKLVEKSKLRSFIKLVQQQDEEWSQIFSETFKISEEDLESPFVDFLDGMQLSAKIKSFILYIAMVDYDEENFNFEVCKSNLKTRAGIERLALYDKLRSENGPGPWIYPKYGHGDLLAFFGRRAAVKGCICAMRRPVTAVLMDKDSGKYKGVRLASGQNLFSHQLVLNPAFTVPLAPAPSPPDCLREGLQGLSLKDTKGKVARGICITASSVKPKTSNCLLEIAIRSSACRSARAPAPTCLCRSSACNFRSSACMLGCFLLSFDTLIRVIQIAGGSGMDACLKGMSVDGTLRVIQTEGGSSEADVCPKGMFVLYFSALCDHAEQGKRLLHAAMNSLLTLPGPGNPENGSTVESEDGQVKVKPNLFWSTLYIQELSMEQHEHLISTPMPDGNLSYDGLLDAAVVLFQKMYPNEEFFPETPSPGNLEDDTPINVEE</sequence>
<name>A0A314XML0_PRUYE</name>
<dbReference type="GO" id="GO:0005092">
    <property type="term" value="F:GDP-dissociation inhibitor activity"/>
    <property type="evidence" value="ECO:0007669"/>
    <property type="project" value="InterPro"/>
</dbReference>
<dbReference type="InterPro" id="IPR018203">
    <property type="entry name" value="GDP_dissociation_inhibitor"/>
</dbReference>
<dbReference type="Gene3D" id="3.30.519.10">
    <property type="entry name" value="Guanine Nucleotide Dissociation Inhibitor, domain 2"/>
    <property type="match status" value="2"/>
</dbReference>
<dbReference type="OrthoDB" id="9446342at2759"/>
<dbReference type="SUPFAM" id="SSF51905">
    <property type="entry name" value="FAD/NAD(P)-binding domain"/>
    <property type="match status" value="1"/>
</dbReference>
<reference evidence="3 4" key="1">
    <citation type="submission" date="2018-02" db="EMBL/GenBank/DDBJ databases">
        <title>Draft genome of wild Prunus yedoensis var. nudiflora.</title>
        <authorList>
            <person name="Baek S."/>
            <person name="Kim J.-H."/>
            <person name="Choi K."/>
            <person name="Kim G.-B."/>
            <person name="Cho A."/>
            <person name="Jang H."/>
            <person name="Shin C.-H."/>
            <person name="Yu H.-J."/>
            <person name="Mun J.-H."/>
        </authorList>
    </citation>
    <scope>NUCLEOTIDE SEQUENCE [LARGE SCALE GENOMIC DNA]</scope>
    <source>
        <strain evidence="4">cv. Jeju island</strain>
        <tissue evidence="3">Leaf</tissue>
    </source>
</reference>
<dbReference type="Pfam" id="PF00996">
    <property type="entry name" value="GDI"/>
    <property type="match status" value="2"/>
</dbReference>
<evidence type="ECO:0000313" key="4">
    <source>
        <dbReference type="Proteomes" id="UP000250321"/>
    </source>
</evidence>
<protein>
    <submittedName>
        <fullName evidence="3">Rab proteins geranylgeranyltransferase component A 1-like</fullName>
    </submittedName>
</protein>
<feature type="region of interest" description="Disordered" evidence="2">
    <location>
        <begin position="592"/>
        <end position="612"/>
    </location>
</feature>
<feature type="compositionally biased region" description="Acidic residues" evidence="2">
    <location>
        <begin position="602"/>
        <end position="612"/>
    </location>
</feature>
<dbReference type="GO" id="GO:0005829">
    <property type="term" value="C:cytosol"/>
    <property type="evidence" value="ECO:0007669"/>
    <property type="project" value="TreeGrafter"/>
</dbReference>
<evidence type="ECO:0000256" key="2">
    <source>
        <dbReference type="SAM" id="MobiDB-lite"/>
    </source>
</evidence>
<comment type="similarity">
    <text evidence="1">Belongs to the Rab GDI family.</text>
</comment>
<dbReference type="Proteomes" id="UP000250321">
    <property type="component" value="Unassembled WGS sequence"/>
</dbReference>
<dbReference type="PANTHER" id="PTHR11787:SF4">
    <property type="entry name" value="CHM, RAB ESCORT PROTEIN 1"/>
    <property type="match status" value="1"/>
</dbReference>
<gene>
    <name evidence="3" type="ORF">Pyn_32846</name>
</gene>
<dbReference type="PRINTS" id="PR00891">
    <property type="entry name" value="RABGDIREP"/>
</dbReference>
<dbReference type="GO" id="GO:0007264">
    <property type="term" value="P:small GTPase-mediated signal transduction"/>
    <property type="evidence" value="ECO:0007669"/>
    <property type="project" value="InterPro"/>
</dbReference>
<dbReference type="Gene3D" id="1.10.405.10">
    <property type="entry name" value="Guanine Nucleotide Dissociation Inhibitor, domain 1"/>
    <property type="match status" value="1"/>
</dbReference>
<evidence type="ECO:0000313" key="3">
    <source>
        <dbReference type="EMBL" id="PQP93348.1"/>
    </source>
</evidence>
<proteinExistence type="inferred from homology"/>
<dbReference type="GO" id="GO:0005634">
    <property type="term" value="C:nucleus"/>
    <property type="evidence" value="ECO:0007669"/>
    <property type="project" value="TreeGrafter"/>
</dbReference>
<keyword evidence="4" id="KW-1185">Reference proteome</keyword>
<dbReference type="PANTHER" id="PTHR11787">
    <property type="entry name" value="RAB GDP-DISSOCIATION INHIBITOR"/>
    <property type="match status" value="1"/>
</dbReference>
<dbReference type="GO" id="GO:0016740">
    <property type="term" value="F:transferase activity"/>
    <property type="evidence" value="ECO:0007669"/>
    <property type="project" value="UniProtKB-KW"/>
</dbReference>
<dbReference type="AlphaFoldDB" id="A0A314XML0"/>
<evidence type="ECO:0000256" key="1">
    <source>
        <dbReference type="ARBA" id="ARBA00005593"/>
    </source>
</evidence>
<keyword evidence="3" id="KW-0808">Transferase</keyword>
<accession>A0A314XML0</accession>
<dbReference type="Gene3D" id="3.50.50.60">
    <property type="entry name" value="FAD/NAD(P)-binding domain"/>
    <property type="match status" value="1"/>
</dbReference>
<dbReference type="InterPro" id="IPR036188">
    <property type="entry name" value="FAD/NAD-bd_sf"/>
</dbReference>
<dbReference type="STRING" id="2094558.A0A314XML0"/>
<dbReference type="GO" id="GO:0005968">
    <property type="term" value="C:Rab-protein geranylgeranyltransferase complex"/>
    <property type="evidence" value="ECO:0007669"/>
    <property type="project" value="TreeGrafter"/>
</dbReference>